<dbReference type="Proteomes" id="UP001138661">
    <property type="component" value="Unassembled WGS sequence"/>
</dbReference>
<dbReference type="GO" id="GO:0016787">
    <property type="term" value="F:hydrolase activity"/>
    <property type="evidence" value="ECO:0007669"/>
    <property type="project" value="UniProtKB-KW"/>
</dbReference>
<feature type="domain" description="Choloylglycine hydrolase/NAAA C-terminal" evidence="2">
    <location>
        <begin position="16"/>
        <end position="168"/>
    </location>
</feature>
<dbReference type="Pfam" id="PF02275">
    <property type="entry name" value="CBAH"/>
    <property type="match status" value="1"/>
</dbReference>
<reference evidence="3" key="1">
    <citation type="submission" date="2021-07" db="EMBL/GenBank/DDBJ databases">
        <title>Roseobacter insulae sp. nov., isolated from a tidal flat.</title>
        <authorList>
            <person name="Park S."/>
            <person name="Yoon J.-H."/>
        </authorList>
    </citation>
    <scope>NUCLEOTIDE SEQUENCE</scope>
    <source>
        <strain evidence="3">YSTF-M11</strain>
    </source>
</reference>
<gene>
    <name evidence="3" type="ORF">KX928_03750</name>
</gene>
<keyword evidence="1 3" id="KW-0378">Hydrolase</keyword>
<comment type="caution">
    <text evidence="3">The sequence shown here is derived from an EMBL/GenBank/DDBJ whole genome shotgun (WGS) entry which is preliminary data.</text>
</comment>
<name>A0A9X1FSC7_9RHOB</name>
<evidence type="ECO:0000259" key="2">
    <source>
        <dbReference type="Pfam" id="PF02275"/>
    </source>
</evidence>
<dbReference type="InterPro" id="IPR029132">
    <property type="entry name" value="CBAH/NAAA_C"/>
</dbReference>
<keyword evidence="4" id="KW-1185">Reference proteome</keyword>
<dbReference type="InterPro" id="IPR052193">
    <property type="entry name" value="Peptidase_C59"/>
</dbReference>
<proteinExistence type="predicted"/>
<dbReference type="PANTHER" id="PTHR35527">
    <property type="entry name" value="CHOLOYLGLYCINE HYDROLASE"/>
    <property type="match status" value="1"/>
</dbReference>
<organism evidence="3 4">
    <name type="scientific">Roseobacter insulae</name>
    <dbReference type="NCBI Taxonomy" id="2859783"/>
    <lineage>
        <taxon>Bacteria</taxon>
        <taxon>Pseudomonadati</taxon>
        <taxon>Pseudomonadota</taxon>
        <taxon>Alphaproteobacteria</taxon>
        <taxon>Rhodobacterales</taxon>
        <taxon>Roseobacteraceae</taxon>
        <taxon>Roseobacter</taxon>
    </lineage>
</organism>
<dbReference type="AlphaFoldDB" id="A0A9X1FSC7"/>
<protein>
    <submittedName>
        <fullName evidence="3">Linear amide C-N hydrolase</fullName>
    </submittedName>
</protein>
<evidence type="ECO:0000256" key="1">
    <source>
        <dbReference type="ARBA" id="ARBA00022801"/>
    </source>
</evidence>
<dbReference type="EMBL" id="JAHXDN010000001">
    <property type="protein sequence ID" value="MBW4706896.1"/>
    <property type="molecule type" value="Genomic_DNA"/>
</dbReference>
<accession>A0A9X1FSC7</accession>
<sequence length="349" mass="36544">MATVGFILCASGAIACTTIALGRPDAKLVAYSYDVAGRGVGHLIVNPSDVSRVSIMDGKVAAWQARYGSVTFNQIGPGMPTAGMNTAGLVVTLMWNDTVTYPRGVSGQIVNELEFIQRLLDVNDTVDAALRSLSAVRIEGLVPLHFFLADRSGATAVVEPTANGFLHYSSTSLPVPALTNTSYSDLIRLGDQEEVMGGEPGASGSTAGAEPTSLERFAIATRAILASGDTVGPEEAFGVLQEVENSETRWQIVFDPGAAEIHFRHAGRLQTQVIEMTSLDFDCRDMPLSLNLSDSDGAAIPSRLTPLTSDALSPVLGEVLAGFSDVIGIGPEVADGLAMGLLQSATCID</sequence>
<evidence type="ECO:0000313" key="3">
    <source>
        <dbReference type="EMBL" id="MBW4706896.1"/>
    </source>
</evidence>
<dbReference type="RefSeq" id="WP_219499110.1">
    <property type="nucleotide sequence ID" value="NZ_JAHXDN010000001.1"/>
</dbReference>
<evidence type="ECO:0000313" key="4">
    <source>
        <dbReference type="Proteomes" id="UP001138661"/>
    </source>
</evidence>
<dbReference type="PANTHER" id="PTHR35527:SF2">
    <property type="entry name" value="HYDROLASE"/>
    <property type="match status" value="1"/>
</dbReference>